<dbReference type="Gene3D" id="3.60.10.10">
    <property type="entry name" value="Endonuclease/exonuclease/phosphatase"/>
    <property type="match status" value="1"/>
</dbReference>
<gene>
    <name evidence="1" type="ORF">LAZ67_2003373</name>
</gene>
<organism evidence="1 2">
    <name type="scientific">Cordylochernes scorpioides</name>
    <dbReference type="NCBI Taxonomy" id="51811"/>
    <lineage>
        <taxon>Eukaryota</taxon>
        <taxon>Metazoa</taxon>
        <taxon>Ecdysozoa</taxon>
        <taxon>Arthropoda</taxon>
        <taxon>Chelicerata</taxon>
        <taxon>Arachnida</taxon>
        <taxon>Pseudoscorpiones</taxon>
        <taxon>Cheliferoidea</taxon>
        <taxon>Chernetidae</taxon>
        <taxon>Cordylochernes</taxon>
    </lineage>
</organism>
<keyword evidence="2" id="KW-1185">Reference proteome</keyword>
<evidence type="ECO:0000313" key="1">
    <source>
        <dbReference type="EMBL" id="UYV63184.1"/>
    </source>
</evidence>
<dbReference type="Proteomes" id="UP001235939">
    <property type="component" value="Chromosome 02"/>
</dbReference>
<reference evidence="1 2" key="1">
    <citation type="submission" date="2022-01" db="EMBL/GenBank/DDBJ databases">
        <title>A chromosomal length assembly of Cordylochernes scorpioides.</title>
        <authorList>
            <person name="Zeh D."/>
            <person name="Zeh J."/>
        </authorList>
    </citation>
    <scope>NUCLEOTIDE SEQUENCE [LARGE SCALE GENOMIC DNA]</scope>
    <source>
        <strain evidence="1">IN4F17</strain>
        <tissue evidence="1">Whole Body</tissue>
    </source>
</reference>
<evidence type="ECO:0000313" key="2">
    <source>
        <dbReference type="Proteomes" id="UP001235939"/>
    </source>
</evidence>
<name>A0ABY6K314_9ARAC</name>
<accession>A0ABY6K314</accession>
<dbReference type="InterPro" id="IPR036691">
    <property type="entry name" value="Endo/exonu/phosph_ase_sf"/>
</dbReference>
<sequence length="389" mass="43910">MKKRAERIVIGNVPFFVENLDLVAALRPYGQITSIVQKMMELGESYWADARRFYREELLDTLASVPGLKNLKNKIESEQITALNNTAQEQIDALPDSNCALYKRLSDDVAFIKETNASSLDAIQNLCLGYSAVIRVLWPCNISIDVRGQEVRVINCHHSHIPRERLEQLEFITAAAMQENAWVVGDLNIDDQSTSDTASSSVEALTELMEQTALVDVATLFNAAHLPIRVASCRRQVDTARLDRILLPSRLLERETLYKTIYYRLSDDRAVFVQLGSPPFPRQPYLAAMLRTVLVDEYLLATIKRTSESIADMSCEALWISSSKIKAELFRGDKITPCLKRRRRRPHLARRAISEGQPGGRIVSRRLPIAARPCAFASRPKARLHEHPG</sequence>
<proteinExistence type="predicted"/>
<protein>
    <submittedName>
        <fullName evidence="1">Uncharacterized protein</fullName>
    </submittedName>
</protein>
<dbReference type="SUPFAM" id="SSF56219">
    <property type="entry name" value="DNase I-like"/>
    <property type="match status" value="1"/>
</dbReference>
<dbReference type="EMBL" id="CP092864">
    <property type="protein sequence ID" value="UYV63184.1"/>
    <property type="molecule type" value="Genomic_DNA"/>
</dbReference>